<dbReference type="Gene3D" id="3.30.1330.30">
    <property type="match status" value="1"/>
</dbReference>
<name>A0A1B7LWV2_9MICC</name>
<dbReference type="Gene3D" id="3.40.1280.10">
    <property type="match status" value="1"/>
</dbReference>
<dbReference type="PANTHER" id="PTHR43191:SF2">
    <property type="entry name" value="RRNA METHYLTRANSFERASE 3, MITOCHONDRIAL"/>
    <property type="match status" value="1"/>
</dbReference>
<comment type="similarity">
    <text evidence="1">Belongs to the class IV-like SAM-binding methyltransferase superfamily. RNA methyltransferase TrmH family.</text>
</comment>
<dbReference type="PANTHER" id="PTHR43191">
    <property type="entry name" value="RRNA METHYLTRANSFERASE 3"/>
    <property type="match status" value="1"/>
</dbReference>
<dbReference type="GO" id="GO:0032259">
    <property type="term" value="P:methylation"/>
    <property type="evidence" value="ECO:0007669"/>
    <property type="project" value="UniProtKB-KW"/>
</dbReference>
<accession>A0A1B7LWV2</accession>
<dbReference type="OrthoDB" id="9794400at2"/>
<dbReference type="Proteomes" id="UP000078292">
    <property type="component" value="Unassembled WGS sequence"/>
</dbReference>
<dbReference type="InterPro" id="IPR013123">
    <property type="entry name" value="SpoU_subst-bd"/>
</dbReference>
<evidence type="ECO:0000313" key="6">
    <source>
        <dbReference type="Proteomes" id="UP000078292"/>
    </source>
</evidence>
<dbReference type="SUPFAM" id="SSF75217">
    <property type="entry name" value="alpha/beta knot"/>
    <property type="match status" value="1"/>
</dbReference>
<dbReference type="GO" id="GO:0006396">
    <property type="term" value="P:RNA processing"/>
    <property type="evidence" value="ECO:0007669"/>
    <property type="project" value="InterPro"/>
</dbReference>
<dbReference type="RefSeq" id="WP_043058547.1">
    <property type="nucleotide sequence ID" value="NZ_LXEY01000022.1"/>
</dbReference>
<dbReference type="AlphaFoldDB" id="A0A1B7LWV2"/>
<comment type="caution">
    <text evidence="5">The sequence shown here is derived from an EMBL/GenBank/DDBJ whole genome shotgun (WGS) entry which is preliminary data.</text>
</comment>
<gene>
    <name evidence="5" type="ORF">A6F49_17005</name>
</gene>
<dbReference type="InterPro" id="IPR001537">
    <property type="entry name" value="SpoU_MeTrfase"/>
</dbReference>
<dbReference type="SMART" id="SM00967">
    <property type="entry name" value="SpoU_sub_bind"/>
    <property type="match status" value="1"/>
</dbReference>
<reference evidence="5 6" key="1">
    <citation type="submission" date="2016-04" db="EMBL/GenBank/DDBJ databases">
        <title>First whole genome shotgun sequence of the bacterium Enteractinococcus sp. strain UASWS1574.</title>
        <authorList>
            <person name="Crovadore J."/>
            <person name="Chablais R."/>
            <person name="Lefort F."/>
        </authorList>
    </citation>
    <scope>NUCLEOTIDE SEQUENCE [LARGE SCALE GENOMIC DNA]</scope>
    <source>
        <strain evidence="5 6">UASWS1574</strain>
    </source>
</reference>
<dbReference type="GO" id="GO:0005737">
    <property type="term" value="C:cytoplasm"/>
    <property type="evidence" value="ECO:0007669"/>
    <property type="project" value="UniProtKB-ARBA"/>
</dbReference>
<dbReference type="InterPro" id="IPR029028">
    <property type="entry name" value="Alpha/beta_knot_MTases"/>
</dbReference>
<keyword evidence="2" id="KW-0489">Methyltransferase</keyword>
<evidence type="ECO:0000259" key="4">
    <source>
        <dbReference type="SMART" id="SM00967"/>
    </source>
</evidence>
<evidence type="ECO:0000256" key="2">
    <source>
        <dbReference type="ARBA" id="ARBA00022603"/>
    </source>
</evidence>
<dbReference type="CDD" id="cd18095">
    <property type="entry name" value="SpoU-like_rRNA-MTase"/>
    <property type="match status" value="1"/>
</dbReference>
<dbReference type="InterPro" id="IPR029026">
    <property type="entry name" value="tRNA_m1G_MTases_N"/>
</dbReference>
<keyword evidence="3" id="KW-0808">Transferase</keyword>
<dbReference type="InterPro" id="IPR029064">
    <property type="entry name" value="Ribosomal_eL30-like_sf"/>
</dbReference>
<proteinExistence type="inferred from homology"/>
<dbReference type="SUPFAM" id="SSF55315">
    <property type="entry name" value="L30e-like"/>
    <property type="match status" value="1"/>
</dbReference>
<dbReference type="GO" id="GO:0003723">
    <property type="term" value="F:RNA binding"/>
    <property type="evidence" value="ECO:0007669"/>
    <property type="project" value="InterPro"/>
</dbReference>
<dbReference type="Pfam" id="PF00588">
    <property type="entry name" value="SpoU_methylase"/>
    <property type="match status" value="1"/>
</dbReference>
<dbReference type="EMBL" id="LXEY01000022">
    <property type="protein sequence ID" value="OAV59532.1"/>
    <property type="molecule type" value="Genomic_DNA"/>
</dbReference>
<dbReference type="GO" id="GO:0008173">
    <property type="term" value="F:RNA methyltransferase activity"/>
    <property type="evidence" value="ECO:0007669"/>
    <property type="project" value="InterPro"/>
</dbReference>
<evidence type="ECO:0000256" key="1">
    <source>
        <dbReference type="ARBA" id="ARBA00007228"/>
    </source>
</evidence>
<dbReference type="InterPro" id="IPR051259">
    <property type="entry name" value="rRNA_Methyltransferase"/>
</dbReference>
<evidence type="ECO:0000313" key="5">
    <source>
        <dbReference type="EMBL" id="OAV59532.1"/>
    </source>
</evidence>
<organism evidence="5 6">
    <name type="scientific">Enteractinococcus helveticum</name>
    <dbReference type="NCBI Taxonomy" id="1837282"/>
    <lineage>
        <taxon>Bacteria</taxon>
        <taxon>Bacillati</taxon>
        <taxon>Actinomycetota</taxon>
        <taxon>Actinomycetes</taxon>
        <taxon>Micrococcales</taxon>
        <taxon>Micrococcaceae</taxon>
    </lineage>
</organism>
<protein>
    <recommendedName>
        <fullName evidence="4">RNA 2-O ribose methyltransferase substrate binding domain-containing protein</fullName>
    </recommendedName>
</protein>
<evidence type="ECO:0000256" key="3">
    <source>
        <dbReference type="ARBA" id="ARBA00022679"/>
    </source>
</evidence>
<sequence length="293" mass="31557">MRQRPVNLMDNPHADRVKRVAQLAGRSAVRNRRQQFLAEGPQSATEAIRAHLGFLKLSEPAQQMWPVGETVAEVYYTQRLIISHPDLFALVQQLPAHVFVAETSDQVLQAMSDAVVHQGIVAVVNMPPHSLQPSPGAELVAGIVRVQDPGNVGTIIRVADASGADYALATAGTVDIYNPKAVRSTAGSLFHLPVYTRVELGTFVASFQGRIFAADGYGTRVLDQTDSGMLNGPTAWLFGNEGQGLNDDELRLADQRVAVPLYGLAESLNVATAATICLYSSAMAQRRQDPSTS</sequence>
<dbReference type="STRING" id="1837282.A6F49_17005"/>
<feature type="domain" description="RNA 2-O ribose methyltransferase substrate binding" evidence="4">
    <location>
        <begin position="37"/>
        <end position="130"/>
    </location>
</feature>
<keyword evidence="6" id="KW-1185">Reference proteome</keyword>